<dbReference type="Gene3D" id="2.40.160.50">
    <property type="entry name" value="membrane protein fhac: a member of the omp85/tpsb transporter family"/>
    <property type="match status" value="1"/>
</dbReference>
<proteinExistence type="predicted"/>
<evidence type="ECO:0000313" key="1">
    <source>
        <dbReference type="EMBL" id="SFV56938.1"/>
    </source>
</evidence>
<organism evidence="1">
    <name type="scientific">hydrothermal vent metagenome</name>
    <dbReference type="NCBI Taxonomy" id="652676"/>
    <lineage>
        <taxon>unclassified sequences</taxon>
        <taxon>metagenomes</taxon>
        <taxon>ecological metagenomes</taxon>
    </lineage>
</organism>
<gene>
    <name evidence="1" type="ORF">MNB_SM-4-1104</name>
</gene>
<dbReference type="AlphaFoldDB" id="A0A1W1BTK2"/>
<sequence>MKIPSLSYLALISVLLQVNVLATEFIVKDVSDEKGKDGTWIALPYAFSSDSMGLTGGVVGIANGFIQPQMTIVATVFMGEDILVKNINQAGVQKDNTARSEGMFLAVSGYKPFFSDRMFISLLASYAYYPNQRLYLNGANDSVKNLDEDKVTSVSPLQTQGFNNWTSLDFRYVLPIGEGENDVTPTIKLSRGIALNRDNKGNGLPFTTGQTIFGTELFYNKLTADKFTKEPSVSTNGIRLYLEHDNTDYPDNPSHGYNMIVKASVDFGLANATQSWNSVEAGYSHYFEMPNFSWTRQNVVALSAWTAYSPSWDSSQRGSNTVLDKNAPPMWEGARLGGFTRMRAYDMNRFSDKAAVYATAEYRLIPELNPMHDQKWSPIPIDWFQMVLFAEAGRVAPEYNLATLTKDLKYDVGFSLRALAANLPVRFEMAFGDEGSNMWVMIQQPF</sequence>
<dbReference type="EMBL" id="FPHF01000038">
    <property type="protein sequence ID" value="SFV56938.1"/>
    <property type="molecule type" value="Genomic_DNA"/>
</dbReference>
<evidence type="ECO:0008006" key="2">
    <source>
        <dbReference type="Google" id="ProtNLM"/>
    </source>
</evidence>
<protein>
    <recommendedName>
        <fullName evidence="2">Bacterial surface antigen (D15) domain-containing protein</fullName>
    </recommendedName>
</protein>
<name>A0A1W1BTK2_9ZZZZ</name>
<reference evidence="1" key="1">
    <citation type="submission" date="2016-10" db="EMBL/GenBank/DDBJ databases">
        <authorList>
            <person name="de Groot N.N."/>
        </authorList>
    </citation>
    <scope>NUCLEOTIDE SEQUENCE</scope>
</reference>
<accession>A0A1W1BTK2</accession>